<dbReference type="SUPFAM" id="SSF57756">
    <property type="entry name" value="Retrovirus zinc finger-like domains"/>
    <property type="match status" value="1"/>
</dbReference>
<sequence length="140" mass="15683">MLKIDKMTSVHSRGKFARICVEVNLMKKLVSKINVMGHIIKLEYEGLHAICFNCGKYGHRQDQCSPNEGVMVGGKMGSSEMDVDNGIHGSRMAETQSETSKSLIANQSLESDQENSIPNSEDLYGPWMLVRKGKKHERNQ</sequence>
<evidence type="ECO:0000259" key="3">
    <source>
        <dbReference type="PROSITE" id="PS50158"/>
    </source>
</evidence>
<dbReference type="PROSITE" id="PS50158">
    <property type="entry name" value="ZF_CCHC"/>
    <property type="match status" value="1"/>
</dbReference>
<feature type="compositionally biased region" description="Polar residues" evidence="2">
    <location>
        <begin position="93"/>
        <end position="119"/>
    </location>
</feature>
<dbReference type="OMA" id="TCNTINY"/>
<dbReference type="InterPro" id="IPR036875">
    <property type="entry name" value="Znf_CCHC_sf"/>
</dbReference>
<proteinExistence type="predicted"/>
<accession>A0A151TCT3</accession>
<keyword evidence="1" id="KW-0862">Zinc</keyword>
<evidence type="ECO:0000256" key="1">
    <source>
        <dbReference type="PROSITE-ProRule" id="PRU00047"/>
    </source>
</evidence>
<protein>
    <recommendedName>
        <fullName evidence="3">CCHC-type domain-containing protein</fullName>
    </recommendedName>
</protein>
<dbReference type="GO" id="GO:0008270">
    <property type="term" value="F:zinc ion binding"/>
    <property type="evidence" value="ECO:0007669"/>
    <property type="project" value="UniProtKB-KW"/>
</dbReference>
<dbReference type="GO" id="GO:0003676">
    <property type="term" value="F:nucleic acid binding"/>
    <property type="evidence" value="ECO:0007669"/>
    <property type="project" value="InterPro"/>
</dbReference>
<feature type="region of interest" description="Disordered" evidence="2">
    <location>
        <begin position="70"/>
        <end position="121"/>
    </location>
</feature>
<dbReference type="PANTHER" id="PTHR31286">
    <property type="entry name" value="GLYCINE-RICH CELL WALL STRUCTURAL PROTEIN 1.8-LIKE"/>
    <property type="match status" value="1"/>
</dbReference>
<dbReference type="Proteomes" id="UP000075243">
    <property type="component" value="Chromosome 7"/>
</dbReference>
<evidence type="ECO:0000256" key="2">
    <source>
        <dbReference type="SAM" id="MobiDB-lite"/>
    </source>
</evidence>
<feature type="domain" description="CCHC-type" evidence="3">
    <location>
        <begin position="51"/>
        <end position="64"/>
    </location>
</feature>
<organism evidence="4 5">
    <name type="scientific">Cajanus cajan</name>
    <name type="common">Pigeon pea</name>
    <name type="synonym">Cajanus indicus</name>
    <dbReference type="NCBI Taxonomy" id="3821"/>
    <lineage>
        <taxon>Eukaryota</taxon>
        <taxon>Viridiplantae</taxon>
        <taxon>Streptophyta</taxon>
        <taxon>Embryophyta</taxon>
        <taxon>Tracheophyta</taxon>
        <taxon>Spermatophyta</taxon>
        <taxon>Magnoliopsida</taxon>
        <taxon>eudicotyledons</taxon>
        <taxon>Gunneridae</taxon>
        <taxon>Pentapetalae</taxon>
        <taxon>rosids</taxon>
        <taxon>fabids</taxon>
        <taxon>Fabales</taxon>
        <taxon>Fabaceae</taxon>
        <taxon>Papilionoideae</taxon>
        <taxon>50 kb inversion clade</taxon>
        <taxon>NPAAA clade</taxon>
        <taxon>indigoferoid/millettioid clade</taxon>
        <taxon>Phaseoleae</taxon>
        <taxon>Cajanus</taxon>
    </lineage>
</organism>
<keyword evidence="5" id="KW-1185">Reference proteome</keyword>
<dbReference type="Gramene" id="C.cajan_18883.t">
    <property type="protein sequence ID" value="C.cajan_18883.t.cds1"/>
    <property type="gene ID" value="C.cajan_18883"/>
</dbReference>
<dbReference type="PANTHER" id="PTHR31286:SF99">
    <property type="entry name" value="DUF4283 DOMAIN-CONTAINING PROTEIN"/>
    <property type="match status" value="1"/>
</dbReference>
<dbReference type="AlphaFoldDB" id="A0A151TCT3"/>
<evidence type="ECO:0000313" key="4">
    <source>
        <dbReference type="EMBL" id="KYP64823.1"/>
    </source>
</evidence>
<gene>
    <name evidence="4" type="ORF">KK1_019431</name>
</gene>
<evidence type="ECO:0000313" key="5">
    <source>
        <dbReference type="Proteomes" id="UP000075243"/>
    </source>
</evidence>
<keyword evidence="1" id="KW-0863">Zinc-finger</keyword>
<keyword evidence="1" id="KW-0479">Metal-binding</keyword>
<dbReference type="InterPro" id="IPR001878">
    <property type="entry name" value="Znf_CCHC"/>
</dbReference>
<name>A0A151TCT3_CAJCA</name>
<dbReference type="EMBL" id="CM003609">
    <property type="protein sequence ID" value="KYP64823.1"/>
    <property type="molecule type" value="Genomic_DNA"/>
</dbReference>
<dbReference type="InterPro" id="IPR040256">
    <property type="entry name" value="At4g02000-like"/>
</dbReference>
<reference evidence="4 5" key="1">
    <citation type="journal article" date="2012" name="Nat. Biotechnol.">
        <title>Draft genome sequence of pigeonpea (Cajanus cajan), an orphan legume crop of resource-poor farmers.</title>
        <authorList>
            <person name="Varshney R.K."/>
            <person name="Chen W."/>
            <person name="Li Y."/>
            <person name="Bharti A.K."/>
            <person name="Saxena R.K."/>
            <person name="Schlueter J.A."/>
            <person name="Donoghue M.T."/>
            <person name="Azam S."/>
            <person name="Fan G."/>
            <person name="Whaley A.M."/>
            <person name="Farmer A.D."/>
            <person name="Sheridan J."/>
            <person name="Iwata A."/>
            <person name="Tuteja R."/>
            <person name="Penmetsa R.V."/>
            <person name="Wu W."/>
            <person name="Upadhyaya H.D."/>
            <person name="Yang S.P."/>
            <person name="Shah T."/>
            <person name="Saxena K.B."/>
            <person name="Michael T."/>
            <person name="McCombie W.R."/>
            <person name="Yang B."/>
            <person name="Zhang G."/>
            <person name="Yang H."/>
            <person name="Wang J."/>
            <person name="Spillane C."/>
            <person name="Cook D.R."/>
            <person name="May G.D."/>
            <person name="Xu X."/>
            <person name="Jackson S.A."/>
        </authorList>
    </citation>
    <scope>NUCLEOTIDE SEQUENCE [LARGE SCALE GENOMIC DNA]</scope>
    <source>
        <strain evidence="5">cv. Asha</strain>
    </source>
</reference>